<sequence length="226" mass="26885">MRFLLVFIFFPFYCFSQDALLFEENIEKLNSKEKFEIIKIDLNNLGGADLGNYINYLRENKIRFNKYNSVFIKKAKSTKYPFDLYLLINELLKNKKRKNKITIQHLLVDKQKIWDVNNWSEQFWILIKENNFEIGNSSHYTWDSEGKKQYDIKSYLRSKTELNQLGNNPLLLINHKIVEYEPGKLLELLKNIEINNIEILDKSSSIKLFGKRGIDGQLKIFTTELE</sequence>
<reference evidence="2" key="1">
    <citation type="submission" date="2017-04" db="EMBL/GenBank/DDBJ databases">
        <authorList>
            <person name="Varghese N."/>
            <person name="Submissions S."/>
        </authorList>
    </citation>
    <scope>NUCLEOTIDE SEQUENCE [LARGE SCALE GENOMIC DNA]</scope>
    <source>
        <strain evidence="2">CGMCC 1.12708</strain>
    </source>
</reference>
<dbReference type="EMBL" id="FWXS01000005">
    <property type="protein sequence ID" value="SMC65719.1"/>
    <property type="molecule type" value="Genomic_DNA"/>
</dbReference>
<keyword evidence="2" id="KW-1185">Reference proteome</keyword>
<evidence type="ECO:0000313" key="2">
    <source>
        <dbReference type="Proteomes" id="UP000192393"/>
    </source>
</evidence>
<name>A0A1W2AYC9_9FLAO</name>
<organism evidence="1 2">
    <name type="scientific">Moheibacter sediminis</name>
    <dbReference type="NCBI Taxonomy" id="1434700"/>
    <lineage>
        <taxon>Bacteria</taxon>
        <taxon>Pseudomonadati</taxon>
        <taxon>Bacteroidota</taxon>
        <taxon>Flavobacteriia</taxon>
        <taxon>Flavobacteriales</taxon>
        <taxon>Weeksellaceae</taxon>
        <taxon>Moheibacter</taxon>
    </lineage>
</organism>
<protein>
    <submittedName>
        <fullName evidence="1">Uncharacterized protein</fullName>
    </submittedName>
</protein>
<dbReference type="RefSeq" id="WP_084017345.1">
    <property type="nucleotide sequence ID" value="NZ_FWXS01000005.1"/>
</dbReference>
<accession>A0A1W2AYC9</accession>
<dbReference type="STRING" id="1434700.SAMN06296427_105140"/>
<proteinExistence type="predicted"/>
<dbReference type="Proteomes" id="UP000192393">
    <property type="component" value="Unassembled WGS sequence"/>
</dbReference>
<gene>
    <name evidence="1" type="ORF">SAMN06296427_105140</name>
</gene>
<evidence type="ECO:0000313" key="1">
    <source>
        <dbReference type="EMBL" id="SMC65719.1"/>
    </source>
</evidence>
<dbReference type="AlphaFoldDB" id="A0A1W2AYC9"/>
<dbReference type="OrthoDB" id="1251600at2"/>